<dbReference type="Pfam" id="PF00067">
    <property type="entry name" value="p450"/>
    <property type="match status" value="2"/>
</dbReference>
<dbReference type="Gene3D" id="1.10.630.10">
    <property type="entry name" value="Cytochrome P450"/>
    <property type="match status" value="1"/>
</dbReference>
<accession>M5G6T4</accession>
<evidence type="ECO:0000256" key="6">
    <source>
        <dbReference type="ARBA" id="ARBA00023004"/>
    </source>
</evidence>
<comment type="pathway">
    <text evidence="2">Secondary metabolite biosynthesis.</text>
</comment>
<dbReference type="STRING" id="1858805.M5G6T4"/>
<keyword evidence="4 8" id="KW-0349">Heme</keyword>
<dbReference type="HOGENOM" id="CLU_001570_5_11_1"/>
<dbReference type="PANTHER" id="PTHR24305:SF166">
    <property type="entry name" value="CYTOCHROME P450 12A4, MITOCHONDRIAL-RELATED"/>
    <property type="match status" value="1"/>
</dbReference>
<sequence length="513" mass="57913">MLFFRGSPVTPLSGPKRPSWIWGYNRMLINGTSGDYFESWQKEFGDVYRLPTAAGAERTVIMDSRAIAYVLNTNGYNFTRYEGERNTIKRLLGGGILTVEGNDHKRHRKAMSPGFSIASIRFFTSIFLEATHKVKERWLSKLSDSKGNDIVLDVEHWMNAISFESIGEAGFSHDFDCINDEVSVVGQVFSSLGATNGTLTAAIAVALQAFPIIASLPLARNVAFDNLRNTMRDLINTMDRKTLGNDASDERRSLVASIIKAENRNLSQEEVMAEANYYVVTCRIRDHFYDYGGPFRLYPESVLKLTLAQWCLHELSINPHVQDKLRREIMMFPDATHEQLATQMPYLNAVVQETLRTHPAVVENHRQAMKDDSIPLQRPIKLANGQSVDHIDVRAGMGVIIPIEAMNKSSAFWGPDSHEFKPERWLDEELPKKVTEIQGFHHLLTFIDGPRNCIGKNFAVAEFKAVMSVLIRHFSFAPLTDGSDVRRVLTLVQRAKSKGHDGLLLRISRVETE</sequence>
<dbReference type="InterPro" id="IPR050121">
    <property type="entry name" value="Cytochrome_P450_monoxygenase"/>
</dbReference>
<dbReference type="OrthoDB" id="1470350at2759"/>
<dbReference type="InterPro" id="IPR036396">
    <property type="entry name" value="Cyt_P450_sf"/>
</dbReference>
<dbReference type="AlphaFoldDB" id="M5G6T4"/>
<dbReference type="GO" id="GO:0005506">
    <property type="term" value="F:iron ion binding"/>
    <property type="evidence" value="ECO:0007669"/>
    <property type="project" value="InterPro"/>
</dbReference>
<comment type="cofactor">
    <cofactor evidence="1 8">
        <name>heme</name>
        <dbReference type="ChEBI" id="CHEBI:30413"/>
    </cofactor>
</comment>
<evidence type="ECO:0000256" key="5">
    <source>
        <dbReference type="ARBA" id="ARBA00023002"/>
    </source>
</evidence>
<dbReference type="GO" id="GO:0016705">
    <property type="term" value="F:oxidoreductase activity, acting on paired donors, with incorporation or reduction of molecular oxygen"/>
    <property type="evidence" value="ECO:0007669"/>
    <property type="project" value="InterPro"/>
</dbReference>
<evidence type="ECO:0000256" key="2">
    <source>
        <dbReference type="ARBA" id="ARBA00005179"/>
    </source>
</evidence>
<protein>
    <submittedName>
        <fullName evidence="9">Cytochrome P450</fullName>
    </submittedName>
</protein>
<dbReference type="InterPro" id="IPR001128">
    <property type="entry name" value="Cyt_P450"/>
</dbReference>
<name>M5G6T4_DACPD</name>
<keyword evidence="7" id="KW-0503">Monooxygenase</keyword>
<evidence type="ECO:0000313" key="10">
    <source>
        <dbReference type="Proteomes" id="UP000030653"/>
    </source>
</evidence>
<comment type="similarity">
    <text evidence="3">Belongs to the cytochrome P450 family.</text>
</comment>
<evidence type="ECO:0000256" key="3">
    <source>
        <dbReference type="ARBA" id="ARBA00010617"/>
    </source>
</evidence>
<reference evidence="9 10" key="1">
    <citation type="journal article" date="2012" name="Science">
        <title>The Paleozoic origin of enzymatic lignin decomposition reconstructed from 31 fungal genomes.</title>
        <authorList>
            <person name="Floudas D."/>
            <person name="Binder M."/>
            <person name="Riley R."/>
            <person name="Barry K."/>
            <person name="Blanchette R.A."/>
            <person name="Henrissat B."/>
            <person name="Martinez A.T."/>
            <person name="Otillar R."/>
            <person name="Spatafora J.W."/>
            <person name="Yadav J.S."/>
            <person name="Aerts A."/>
            <person name="Benoit I."/>
            <person name="Boyd A."/>
            <person name="Carlson A."/>
            <person name="Copeland A."/>
            <person name="Coutinho P.M."/>
            <person name="de Vries R.P."/>
            <person name="Ferreira P."/>
            <person name="Findley K."/>
            <person name="Foster B."/>
            <person name="Gaskell J."/>
            <person name="Glotzer D."/>
            <person name="Gorecki P."/>
            <person name="Heitman J."/>
            <person name="Hesse C."/>
            <person name="Hori C."/>
            <person name="Igarashi K."/>
            <person name="Jurgens J.A."/>
            <person name="Kallen N."/>
            <person name="Kersten P."/>
            <person name="Kohler A."/>
            <person name="Kuees U."/>
            <person name="Kumar T.K.A."/>
            <person name="Kuo A."/>
            <person name="LaButti K."/>
            <person name="Larrondo L.F."/>
            <person name="Lindquist E."/>
            <person name="Ling A."/>
            <person name="Lombard V."/>
            <person name="Lucas S."/>
            <person name="Lundell T."/>
            <person name="Martin R."/>
            <person name="McLaughlin D.J."/>
            <person name="Morgenstern I."/>
            <person name="Morin E."/>
            <person name="Murat C."/>
            <person name="Nagy L.G."/>
            <person name="Nolan M."/>
            <person name="Ohm R.A."/>
            <person name="Patyshakuliyeva A."/>
            <person name="Rokas A."/>
            <person name="Ruiz-Duenas F.J."/>
            <person name="Sabat G."/>
            <person name="Salamov A."/>
            <person name="Samejima M."/>
            <person name="Schmutz J."/>
            <person name="Slot J.C."/>
            <person name="St John F."/>
            <person name="Stenlid J."/>
            <person name="Sun H."/>
            <person name="Sun S."/>
            <person name="Syed K."/>
            <person name="Tsang A."/>
            <person name="Wiebenga A."/>
            <person name="Young D."/>
            <person name="Pisabarro A."/>
            <person name="Eastwood D.C."/>
            <person name="Martin F."/>
            <person name="Cullen D."/>
            <person name="Grigoriev I.V."/>
            <person name="Hibbett D.S."/>
        </authorList>
    </citation>
    <scope>NUCLEOTIDE SEQUENCE [LARGE SCALE GENOMIC DNA]</scope>
    <source>
        <strain evidence="9 10">DJM-731 SS1</strain>
    </source>
</reference>
<keyword evidence="8" id="KW-0479">Metal-binding</keyword>
<keyword evidence="5" id="KW-0560">Oxidoreductase</keyword>
<evidence type="ECO:0000256" key="4">
    <source>
        <dbReference type="ARBA" id="ARBA00022617"/>
    </source>
</evidence>
<dbReference type="GO" id="GO:0020037">
    <property type="term" value="F:heme binding"/>
    <property type="evidence" value="ECO:0007669"/>
    <property type="project" value="InterPro"/>
</dbReference>
<dbReference type="PRINTS" id="PR00385">
    <property type="entry name" value="P450"/>
</dbReference>
<evidence type="ECO:0000313" key="9">
    <source>
        <dbReference type="EMBL" id="EJU05966.1"/>
    </source>
</evidence>
<evidence type="ECO:0000256" key="7">
    <source>
        <dbReference type="ARBA" id="ARBA00023033"/>
    </source>
</evidence>
<dbReference type="RefSeq" id="XP_040632860.1">
    <property type="nucleotide sequence ID" value="XM_040767687.1"/>
</dbReference>
<keyword evidence="10" id="KW-1185">Reference proteome</keyword>
<dbReference type="Proteomes" id="UP000030653">
    <property type="component" value="Unassembled WGS sequence"/>
</dbReference>
<dbReference type="PANTHER" id="PTHR24305">
    <property type="entry name" value="CYTOCHROME P450"/>
    <property type="match status" value="1"/>
</dbReference>
<evidence type="ECO:0000256" key="1">
    <source>
        <dbReference type="ARBA" id="ARBA00001971"/>
    </source>
</evidence>
<keyword evidence="6 8" id="KW-0408">Iron</keyword>
<dbReference type="GO" id="GO:0004497">
    <property type="term" value="F:monooxygenase activity"/>
    <property type="evidence" value="ECO:0007669"/>
    <property type="project" value="UniProtKB-KW"/>
</dbReference>
<dbReference type="SUPFAM" id="SSF48264">
    <property type="entry name" value="Cytochrome P450"/>
    <property type="match status" value="1"/>
</dbReference>
<organism evidence="9 10">
    <name type="scientific">Dacryopinax primogenitus (strain DJM 731)</name>
    <name type="common">Brown rot fungus</name>
    <dbReference type="NCBI Taxonomy" id="1858805"/>
    <lineage>
        <taxon>Eukaryota</taxon>
        <taxon>Fungi</taxon>
        <taxon>Dikarya</taxon>
        <taxon>Basidiomycota</taxon>
        <taxon>Agaricomycotina</taxon>
        <taxon>Dacrymycetes</taxon>
        <taxon>Dacrymycetales</taxon>
        <taxon>Dacrymycetaceae</taxon>
        <taxon>Dacryopinax</taxon>
    </lineage>
</organism>
<dbReference type="EMBL" id="JH795855">
    <property type="protein sequence ID" value="EJU05966.1"/>
    <property type="molecule type" value="Genomic_DNA"/>
</dbReference>
<dbReference type="InterPro" id="IPR002401">
    <property type="entry name" value="Cyt_P450_E_grp-I"/>
</dbReference>
<feature type="binding site" description="axial binding residue" evidence="8">
    <location>
        <position position="453"/>
    </location>
    <ligand>
        <name>heme</name>
        <dbReference type="ChEBI" id="CHEBI:30413"/>
    </ligand>
    <ligandPart>
        <name>Fe</name>
        <dbReference type="ChEBI" id="CHEBI:18248"/>
    </ligandPart>
</feature>
<proteinExistence type="inferred from homology"/>
<evidence type="ECO:0000256" key="8">
    <source>
        <dbReference type="PIRSR" id="PIRSR602401-1"/>
    </source>
</evidence>
<dbReference type="OMA" id="SAHIFNT"/>
<dbReference type="GeneID" id="63682749"/>
<dbReference type="PRINTS" id="PR00463">
    <property type="entry name" value="EP450I"/>
</dbReference>
<gene>
    <name evidence="9" type="ORF">DACRYDRAFT_102926</name>
</gene>